<dbReference type="PATRIC" id="fig|520762.4.peg.708"/>
<evidence type="ECO:0000259" key="1">
    <source>
        <dbReference type="Pfam" id="PF08281"/>
    </source>
</evidence>
<comment type="caution">
    <text evidence="2">The sequence shown here is derived from an EMBL/GenBank/DDBJ whole genome shotgun (WGS) entry which is preliminary data.</text>
</comment>
<dbReference type="InterPro" id="IPR013249">
    <property type="entry name" value="RNA_pol_sigma70_r4_t2"/>
</dbReference>
<dbReference type="Gene3D" id="1.10.10.10">
    <property type="entry name" value="Winged helix-like DNA-binding domain superfamily/Winged helix DNA-binding domain"/>
    <property type="match status" value="1"/>
</dbReference>
<dbReference type="InterPro" id="IPR013324">
    <property type="entry name" value="RNA_pol_sigma_r3/r4-like"/>
</dbReference>
<protein>
    <recommendedName>
        <fullName evidence="1">RNA polymerase sigma factor 70 region 4 type 2 domain-containing protein</fullName>
    </recommendedName>
</protein>
<dbReference type="Proteomes" id="UP000070456">
    <property type="component" value="Unassembled WGS sequence"/>
</dbReference>
<keyword evidence="3" id="KW-1185">Reference proteome</keyword>
<organism evidence="2 3">
    <name type="scientific">Thermotalea metallivorans</name>
    <dbReference type="NCBI Taxonomy" id="520762"/>
    <lineage>
        <taxon>Bacteria</taxon>
        <taxon>Bacillati</taxon>
        <taxon>Bacillota</taxon>
        <taxon>Clostridia</taxon>
        <taxon>Peptostreptococcales</taxon>
        <taxon>Thermotaleaceae</taxon>
        <taxon>Thermotalea</taxon>
    </lineage>
</organism>
<name>A0A140L977_9FIRM</name>
<dbReference type="EMBL" id="LOEE01000019">
    <property type="protein sequence ID" value="KXG77102.1"/>
    <property type="molecule type" value="Genomic_DNA"/>
</dbReference>
<feature type="domain" description="RNA polymerase sigma factor 70 region 4 type 2" evidence="1">
    <location>
        <begin position="80"/>
        <end position="131"/>
    </location>
</feature>
<dbReference type="STRING" id="520762.AN619_06320"/>
<reference evidence="2 3" key="1">
    <citation type="submission" date="2015-12" db="EMBL/GenBank/DDBJ databases">
        <title>Draft genome sequence of the thermoanaerobe Thermotalea metallivorans, an isolate from the runoff channel of the Great Artesian Basin, Australia.</title>
        <authorList>
            <person name="Patel B.K."/>
        </authorList>
    </citation>
    <scope>NUCLEOTIDE SEQUENCE [LARGE SCALE GENOMIC DNA]</scope>
    <source>
        <strain evidence="2 3">B2-1</strain>
    </source>
</reference>
<proteinExistence type="predicted"/>
<dbReference type="GO" id="GO:0003677">
    <property type="term" value="F:DNA binding"/>
    <property type="evidence" value="ECO:0007669"/>
    <property type="project" value="InterPro"/>
</dbReference>
<dbReference type="Pfam" id="PF08281">
    <property type="entry name" value="Sigma70_r4_2"/>
    <property type="match status" value="1"/>
</dbReference>
<dbReference type="AlphaFoldDB" id="A0A140L977"/>
<accession>A0A140L977</accession>
<gene>
    <name evidence="2" type="ORF">AN619_06320</name>
</gene>
<dbReference type="OrthoDB" id="9791844at2"/>
<sequence>MVRINLRDYYPFYKSDFFVEVTNEILELFKQLSRKEHADFERRRVYKAYYSLDADDGIEKDVILLVLSPEEIYECKMSKQELYAAINSMPEKQAKRIYAHFFLDMSKAEIARIEGVSKSAVTHSIEQGLKSIEKFLKNNSW</sequence>
<dbReference type="InterPro" id="IPR036388">
    <property type="entry name" value="WH-like_DNA-bd_sf"/>
</dbReference>
<dbReference type="GO" id="GO:0016987">
    <property type="term" value="F:sigma factor activity"/>
    <property type="evidence" value="ECO:0007669"/>
    <property type="project" value="InterPro"/>
</dbReference>
<evidence type="ECO:0000313" key="2">
    <source>
        <dbReference type="EMBL" id="KXG77102.1"/>
    </source>
</evidence>
<dbReference type="SUPFAM" id="SSF88659">
    <property type="entry name" value="Sigma3 and sigma4 domains of RNA polymerase sigma factors"/>
    <property type="match status" value="1"/>
</dbReference>
<evidence type="ECO:0000313" key="3">
    <source>
        <dbReference type="Proteomes" id="UP000070456"/>
    </source>
</evidence>
<dbReference type="GO" id="GO:0006352">
    <property type="term" value="P:DNA-templated transcription initiation"/>
    <property type="evidence" value="ECO:0007669"/>
    <property type="project" value="InterPro"/>
</dbReference>
<dbReference type="RefSeq" id="WP_068555127.1">
    <property type="nucleotide sequence ID" value="NZ_LOEE01000019.1"/>
</dbReference>